<keyword evidence="2" id="KW-1185">Reference proteome</keyword>
<protein>
    <submittedName>
        <fullName evidence="1">Uncharacterized protein</fullName>
    </submittedName>
</protein>
<proteinExistence type="predicted"/>
<dbReference type="RefSeq" id="WP_264945218.1">
    <property type="nucleotide sequence ID" value="NZ_JAPDRA010000007.1"/>
</dbReference>
<gene>
    <name evidence="1" type="ORF">ACFQ1E_14215</name>
</gene>
<accession>A0ABW3H8J6</accession>
<comment type="caution">
    <text evidence="1">The sequence shown here is derived from an EMBL/GenBank/DDBJ whole genome shotgun (WGS) entry which is preliminary data.</text>
</comment>
<name>A0ABW3H8J6_9SPHN</name>
<sequence>MPEAPLLIDLRSFVEAHGGDPRYKLLGKLVRNAHSMVSIRFDLHRALTTMHLLSDQQTVLAAQRERGEPATESQGLLCSSLFVTALFLYARAVHSQGRDRSTLDLRGGLPVELRAEHERILALRDQHFAHYVSGGAWEDYRVVLVLGDDTMGISYPNERRLLRAEDAYALHRLLEHAQALTERAYIKASDRLNVELNRLFDDDEFADSVGGCRFEPKAFFSSGEVPGFMDSLDVQNWSFDAEMKTDFGYRSPGDPSKD</sequence>
<evidence type="ECO:0000313" key="1">
    <source>
        <dbReference type="EMBL" id="MFD0947502.1"/>
    </source>
</evidence>
<dbReference type="Proteomes" id="UP001596977">
    <property type="component" value="Unassembled WGS sequence"/>
</dbReference>
<organism evidence="1 2">
    <name type="scientific">Sphingomonas canadensis</name>
    <dbReference type="NCBI Taxonomy" id="1219257"/>
    <lineage>
        <taxon>Bacteria</taxon>
        <taxon>Pseudomonadati</taxon>
        <taxon>Pseudomonadota</taxon>
        <taxon>Alphaproteobacteria</taxon>
        <taxon>Sphingomonadales</taxon>
        <taxon>Sphingomonadaceae</taxon>
        <taxon>Sphingomonas</taxon>
    </lineage>
</organism>
<reference evidence="2" key="1">
    <citation type="journal article" date="2019" name="Int. J. Syst. Evol. Microbiol.">
        <title>The Global Catalogue of Microorganisms (GCM) 10K type strain sequencing project: providing services to taxonomists for standard genome sequencing and annotation.</title>
        <authorList>
            <consortium name="The Broad Institute Genomics Platform"/>
            <consortium name="The Broad Institute Genome Sequencing Center for Infectious Disease"/>
            <person name="Wu L."/>
            <person name="Ma J."/>
        </authorList>
    </citation>
    <scope>NUCLEOTIDE SEQUENCE [LARGE SCALE GENOMIC DNA]</scope>
    <source>
        <strain evidence="2">CCUG 62982</strain>
    </source>
</reference>
<evidence type="ECO:0000313" key="2">
    <source>
        <dbReference type="Proteomes" id="UP001596977"/>
    </source>
</evidence>
<dbReference type="EMBL" id="JBHTJG010000007">
    <property type="protein sequence ID" value="MFD0947502.1"/>
    <property type="molecule type" value="Genomic_DNA"/>
</dbReference>